<evidence type="ECO:0000256" key="6">
    <source>
        <dbReference type="ARBA" id="ARBA00023136"/>
    </source>
</evidence>
<reference evidence="9" key="2">
    <citation type="submission" date="2020-09" db="EMBL/GenBank/DDBJ databases">
        <authorList>
            <person name="Sun Q."/>
            <person name="Kim S."/>
        </authorList>
    </citation>
    <scope>NUCLEOTIDE SEQUENCE</scope>
    <source>
        <strain evidence="9">KCTC 23077</strain>
    </source>
</reference>
<name>A0A918T2N0_9GAMM</name>
<dbReference type="PANTHER" id="PTHR30558">
    <property type="entry name" value="EXBD MEMBRANE COMPONENT OF PMF-DRIVEN MACROMOLECULE IMPORT SYSTEM"/>
    <property type="match status" value="1"/>
</dbReference>
<keyword evidence="7" id="KW-0813">Transport</keyword>
<comment type="similarity">
    <text evidence="2 7">Belongs to the ExbD/TolR family.</text>
</comment>
<organism evidence="9 10">
    <name type="scientific">Cognatilysobacter bugurensis</name>
    <dbReference type="NCBI Taxonomy" id="543356"/>
    <lineage>
        <taxon>Bacteria</taxon>
        <taxon>Pseudomonadati</taxon>
        <taxon>Pseudomonadota</taxon>
        <taxon>Gammaproteobacteria</taxon>
        <taxon>Lysobacterales</taxon>
        <taxon>Lysobacteraceae</taxon>
        <taxon>Cognatilysobacter</taxon>
    </lineage>
</organism>
<keyword evidence="10" id="KW-1185">Reference proteome</keyword>
<feature type="transmembrane region" description="Helical" evidence="8">
    <location>
        <begin position="21"/>
        <end position="39"/>
    </location>
</feature>
<protein>
    <recommendedName>
        <fullName evidence="11">Biopolymer transporter ExbD</fullName>
    </recommendedName>
</protein>
<evidence type="ECO:0000256" key="4">
    <source>
        <dbReference type="ARBA" id="ARBA00022692"/>
    </source>
</evidence>
<dbReference type="GO" id="GO:0005886">
    <property type="term" value="C:plasma membrane"/>
    <property type="evidence" value="ECO:0007669"/>
    <property type="project" value="UniProtKB-SubCell"/>
</dbReference>
<dbReference type="AlphaFoldDB" id="A0A918T2N0"/>
<keyword evidence="4 7" id="KW-0812">Transmembrane</keyword>
<dbReference type="InterPro" id="IPR003400">
    <property type="entry name" value="ExbD"/>
</dbReference>
<dbReference type="Pfam" id="PF02472">
    <property type="entry name" value="ExbD"/>
    <property type="match status" value="1"/>
</dbReference>
<dbReference type="GO" id="GO:0022857">
    <property type="term" value="F:transmembrane transporter activity"/>
    <property type="evidence" value="ECO:0007669"/>
    <property type="project" value="InterPro"/>
</dbReference>
<evidence type="ECO:0000256" key="1">
    <source>
        <dbReference type="ARBA" id="ARBA00004162"/>
    </source>
</evidence>
<keyword evidence="6 8" id="KW-0472">Membrane</keyword>
<evidence type="ECO:0000256" key="2">
    <source>
        <dbReference type="ARBA" id="ARBA00005811"/>
    </source>
</evidence>
<accession>A0A918T2N0</accession>
<proteinExistence type="inferred from homology"/>
<evidence type="ECO:0000256" key="5">
    <source>
        <dbReference type="ARBA" id="ARBA00022989"/>
    </source>
</evidence>
<reference evidence="9" key="1">
    <citation type="journal article" date="2014" name="Int. J. Syst. Evol. Microbiol.">
        <title>Complete genome sequence of Corynebacterium casei LMG S-19264T (=DSM 44701T), isolated from a smear-ripened cheese.</title>
        <authorList>
            <consortium name="US DOE Joint Genome Institute (JGI-PGF)"/>
            <person name="Walter F."/>
            <person name="Albersmeier A."/>
            <person name="Kalinowski J."/>
            <person name="Ruckert C."/>
        </authorList>
    </citation>
    <scope>NUCLEOTIDE SEQUENCE</scope>
    <source>
        <strain evidence="9">KCTC 23077</strain>
    </source>
</reference>
<dbReference type="Proteomes" id="UP000646426">
    <property type="component" value="Unassembled WGS sequence"/>
</dbReference>
<dbReference type="EMBL" id="BMYD01000005">
    <property type="protein sequence ID" value="GHA87042.1"/>
    <property type="molecule type" value="Genomic_DNA"/>
</dbReference>
<keyword evidence="7" id="KW-0653">Protein transport</keyword>
<comment type="caution">
    <text evidence="9">The sequence shown here is derived from an EMBL/GenBank/DDBJ whole genome shotgun (WGS) entry which is preliminary data.</text>
</comment>
<evidence type="ECO:0000313" key="10">
    <source>
        <dbReference type="Proteomes" id="UP000646426"/>
    </source>
</evidence>
<evidence type="ECO:0000256" key="3">
    <source>
        <dbReference type="ARBA" id="ARBA00022475"/>
    </source>
</evidence>
<keyword evidence="5 8" id="KW-1133">Transmembrane helix</keyword>
<evidence type="ECO:0000256" key="8">
    <source>
        <dbReference type="SAM" id="Phobius"/>
    </source>
</evidence>
<dbReference type="GO" id="GO:0015031">
    <property type="term" value="P:protein transport"/>
    <property type="evidence" value="ECO:0007669"/>
    <property type="project" value="UniProtKB-KW"/>
</dbReference>
<gene>
    <name evidence="9" type="ORF">GCM10007067_26100</name>
</gene>
<evidence type="ECO:0008006" key="11">
    <source>
        <dbReference type="Google" id="ProtNLM"/>
    </source>
</evidence>
<dbReference type="PANTHER" id="PTHR30558:SF7">
    <property type="entry name" value="TOL-PAL SYSTEM PROTEIN TOLR"/>
    <property type="match status" value="1"/>
</dbReference>
<comment type="subcellular location">
    <subcellularLocation>
        <location evidence="1">Cell membrane</location>
        <topology evidence="1">Single-pass membrane protein</topology>
    </subcellularLocation>
    <subcellularLocation>
        <location evidence="7">Cell membrane</location>
        <topology evidence="7">Single-pass type II membrane protein</topology>
    </subcellularLocation>
</comment>
<dbReference type="RefSeq" id="WP_189457337.1">
    <property type="nucleotide sequence ID" value="NZ_BMYD01000005.1"/>
</dbReference>
<dbReference type="Gene3D" id="3.30.420.270">
    <property type="match status" value="1"/>
</dbReference>
<evidence type="ECO:0000313" key="9">
    <source>
        <dbReference type="EMBL" id="GHA87042.1"/>
    </source>
</evidence>
<keyword evidence="3" id="KW-1003">Cell membrane</keyword>
<evidence type="ECO:0000256" key="7">
    <source>
        <dbReference type="RuleBase" id="RU003879"/>
    </source>
</evidence>
<sequence length="131" mass="13848">MAAYAPQSSERAIAQINITPLVDVMLVLLVIFMIAAPVVTQTLTLNLPAPTVVPNEPPPRALLQVTQAGDFVLDGRTLDARALPVALTALAERRGDTVLEIKAAGDGDYQSFTTALSAARTSGLQHVTFQP</sequence>